<dbReference type="InterPro" id="IPR020476">
    <property type="entry name" value="Nudix_hydrolase"/>
</dbReference>
<dbReference type="EMBL" id="BKAL01000017">
    <property type="protein sequence ID" value="GEP70903.1"/>
    <property type="molecule type" value="Genomic_DNA"/>
</dbReference>
<dbReference type="SUPFAM" id="SSF55811">
    <property type="entry name" value="Nudix"/>
    <property type="match status" value="1"/>
</dbReference>
<evidence type="ECO:0000313" key="7">
    <source>
        <dbReference type="Proteomes" id="UP000321798"/>
    </source>
</evidence>
<evidence type="ECO:0000259" key="5">
    <source>
        <dbReference type="PROSITE" id="PS51462"/>
    </source>
</evidence>
<accession>A0A512PI93</accession>
<dbReference type="InterPro" id="IPR000086">
    <property type="entry name" value="NUDIX_hydrolase_dom"/>
</dbReference>
<dbReference type="GO" id="GO:0016787">
    <property type="term" value="F:hydrolase activity"/>
    <property type="evidence" value="ECO:0007669"/>
    <property type="project" value="UniProtKB-KW"/>
</dbReference>
<sequence>MTRVAEQRAELESLRREARQHGQRTLLQREHGGGGGLGVSGIVDGRHDAQACQMDEVATVSGMSSPAHPDVPGGVPSPPGGHALRIDRRTPPPRHVGPLPVVDETSAGGIVVLQFDGVHHAAVIARRNRAGRLEWCLPKGHLEGTETPEEAAIREIAEETGIVGQIVRRLGVIDYWFSGEDRRVHKVVHHFLLGAVGGELSVEGDPDGEAEDAAWVPVAELHSRLAYPNERRLAEAALVVLVGDA</sequence>
<proteinExistence type="inferred from homology"/>
<feature type="compositionally biased region" description="Basic and acidic residues" evidence="4">
    <location>
        <begin position="1"/>
        <end position="20"/>
    </location>
</feature>
<feature type="region of interest" description="Disordered" evidence="4">
    <location>
        <begin position="1"/>
        <end position="35"/>
    </location>
</feature>
<organism evidence="6 7">
    <name type="scientific">Cellulomonas soli</name>
    <dbReference type="NCBI Taxonomy" id="931535"/>
    <lineage>
        <taxon>Bacteria</taxon>
        <taxon>Bacillati</taxon>
        <taxon>Actinomycetota</taxon>
        <taxon>Actinomycetes</taxon>
        <taxon>Micrococcales</taxon>
        <taxon>Cellulomonadaceae</taxon>
        <taxon>Cellulomonas</taxon>
    </lineage>
</organism>
<dbReference type="PANTHER" id="PTHR43736">
    <property type="entry name" value="ADP-RIBOSE PYROPHOSPHATASE"/>
    <property type="match status" value="1"/>
</dbReference>
<dbReference type="PROSITE" id="PS51462">
    <property type="entry name" value="NUDIX"/>
    <property type="match status" value="1"/>
</dbReference>
<evidence type="ECO:0000256" key="4">
    <source>
        <dbReference type="SAM" id="MobiDB-lite"/>
    </source>
</evidence>
<evidence type="ECO:0000256" key="2">
    <source>
        <dbReference type="ARBA" id="ARBA00022801"/>
    </source>
</evidence>
<protein>
    <recommendedName>
        <fullName evidence="5">Nudix hydrolase domain-containing protein</fullName>
    </recommendedName>
</protein>
<comment type="caution">
    <text evidence="6">The sequence shown here is derived from an EMBL/GenBank/DDBJ whole genome shotgun (WGS) entry which is preliminary data.</text>
</comment>
<dbReference type="InterPro" id="IPR015797">
    <property type="entry name" value="NUDIX_hydrolase-like_dom_sf"/>
</dbReference>
<feature type="domain" description="Nudix hydrolase" evidence="5">
    <location>
        <begin position="91"/>
        <end position="239"/>
    </location>
</feature>
<keyword evidence="2 3" id="KW-0378">Hydrolase</keyword>
<evidence type="ECO:0000256" key="1">
    <source>
        <dbReference type="ARBA" id="ARBA00005582"/>
    </source>
</evidence>
<evidence type="ECO:0000256" key="3">
    <source>
        <dbReference type="RuleBase" id="RU003476"/>
    </source>
</evidence>
<dbReference type="Proteomes" id="UP000321798">
    <property type="component" value="Unassembled WGS sequence"/>
</dbReference>
<dbReference type="Pfam" id="PF00293">
    <property type="entry name" value="NUDIX"/>
    <property type="match status" value="1"/>
</dbReference>
<dbReference type="CDD" id="cd03673">
    <property type="entry name" value="NUDIX_Ap6A_hydrolase"/>
    <property type="match status" value="1"/>
</dbReference>
<evidence type="ECO:0000313" key="6">
    <source>
        <dbReference type="EMBL" id="GEP70903.1"/>
    </source>
</evidence>
<dbReference type="PANTHER" id="PTHR43736:SF1">
    <property type="entry name" value="DIHYDRONEOPTERIN TRIPHOSPHATE DIPHOSPHATASE"/>
    <property type="match status" value="1"/>
</dbReference>
<dbReference type="PRINTS" id="PR00502">
    <property type="entry name" value="NUDIXFAMILY"/>
</dbReference>
<dbReference type="AlphaFoldDB" id="A0A512PI93"/>
<dbReference type="InterPro" id="IPR020084">
    <property type="entry name" value="NUDIX_hydrolase_CS"/>
</dbReference>
<comment type="similarity">
    <text evidence="1 3">Belongs to the Nudix hydrolase family.</text>
</comment>
<dbReference type="Gene3D" id="3.90.79.10">
    <property type="entry name" value="Nucleoside Triphosphate Pyrophosphohydrolase"/>
    <property type="match status" value="1"/>
</dbReference>
<dbReference type="PROSITE" id="PS00893">
    <property type="entry name" value="NUDIX_BOX"/>
    <property type="match status" value="1"/>
</dbReference>
<name>A0A512PI93_9CELL</name>
<feature type="region of interest" description="Disordered" evidence="4">
    <location>
        <begin position="61"/>
        <end position="81"/>
    </location>
</feature>
<keyword evidence="7" id="KW-1185">Reference proteome</keyword>
<reference evidence="6 7" key="1">
    <citation type="submission" date="2019-07" db="EMBL/GenBank/DDBJ databases">
        <title>Whole genome shotgun sequence of Cellulomonas soli NBRC 109434.</title>
        <authorList>
            <person name="Hosoyama A."/>
            <person name="Uohara A."/>
            <person name="Ohji S."/>
            <person name="Ichikawa N."/>
        </authorList>
    </citation>
    <scope>NUCLEOTIDE SEQUENCE [LARGE SCALE GENOMIC DNA]</scope>
    <source>
        <strain evidence="6 7">NBRC 109434</strain>
    </source>
</reference>
<gene>
    <name evidence="6" type="ORF">CSO01_36180</name>
</gene>